<evidence type="ECO:0000313" key="7">
    <source>
        <dbReference type="Proteomes" id="UP001344906"/>
    </source>
</evidence>
<feature type="transmembrane region" description="Helical" evidence="5">
    <location>
        <begin position="96"/>
        <end position="116"/>
    </location>
</feature>
<name>A0ABQ6FWA4_9CHLR</name>
<feature type="transmembrane region" description="Helical" evidence="5">
    <location>
        <begin position="63"/>
        <end position="84"/>
    </location>
</feature>
<comment type="subcellular location">
    <subcellularLocation>
        <location evidence="1">Membrane</location>
        <topology evidence="1">Multi-pass membrane protein</topology>
    </subcellularLocation>
</comment>
<dbReference type="PANTHER" id="PTHR30520:SF2">
    <property type="entry name" value="INNER MEMBRANE PROTEIN YFDC"/>
    <property type="match status" value="1"/>
</dbReference>
<keyword evidence="2 5" id="KW-0812">Transmembrane</keyword>
<dbReference type="RefSeq" id="WP_338252388.1">
    <property type="nucleotide sequence ID" value="NZ_BSRI01000002.1"/>
</dbReference>
<evidence type="ECO:0000256" key="3">
    <source>
        <dbReference type="ARBA" id="ARBA00022989"/>
    </source>
</evidence>
<feature type="transmembrane region" description="Helical" evidence="5">
    <location>
        <begin position="148"/>
        <end position="173"/>
    </location>
</feature>
<keyword evidence="4 5" id="KW-0472">Membrane</keyword>
<feature type="transmembrane region" description="Helical" evidence="5">
    <location>
        <begin position="226"/>
        <end position="251"/>
    </location>
</feature>
<evidence type="ECO:0000313" key="6">
    <source>
        <dbReference type="EMBL" id="GLV56791.1"/>
    </source>
</evidence>
<evidence type="ECO:0000256" key="5">
    <source>
        <dbReference type="SAM" id="Phobius"/>
    </source>
</evidence>
<evidence type="ECO:0000256" key="1">
    <source>
        <dbReference type="ARBA" id="ARBA00004141"/>
    </source>
</evidence>
<organism evidence="6 7">
    <name type="scientific">Dictyobacter halimunensis</name>
    <dbReference type="NCBI Taxonomy" id="3026934"/>
    <lineage>
        <taxon>Bacteria</taxon>
        <taxon>Bacillati</taxon>
        <taxon>Chloroflexota</taxon>
        <taxon>Ktedonobacteria</taxon>
        <taxon>Ktedonobacterales</taxon>
        <taxon>Dictyobacteraceae</taxon>
        <taxon>Dictyobacter</taxon>
    </lineage>
</organism>
<accession>A0ABQ6FWA4</accession>
<evidence type="ECO:0008006" key="8">
    <source>
        <dbReference type="Google" id="ProtNLM"/>
    </source>
</evidence>
<dbReference type="Pfam" id="PF01226">
    <property type="entry name" value="Form_Nir_trans"/>
    <property type="match status" value="1"/>
</dbReference>
<evidence type="ECO:0000256" key="2">
    <source>
        <dbReference type="ARBA" id="ARBA00022692"/>
    </source>
</evidence>
<keyword evidence="7" id="KW-1185">Reference proteome</keyword>
<dbReference type="EMBL" id="BSRI01000002">
    <property type="protein sequence ID" value="GLV56791.1"/>
    <property type="molecule type" value="Genomic_DNA"/>
</dbReference>
<keyword evidence="3 5" id="KW-1133">Transmembrane helix</keyword>
<dbReference type="Proteomes" id="UP001344906">
    <property type="component" value="Unassembled WGS sequence"/>
</dbReference>
<sequence length="306" mass="33841">MNTSDQSEQYPQGDQDENKVKNVEMMPQLVSSEYKQVENRVSISPAVIHEAIRVEGEIELNRTIFALACSSLAAGLSMGFSLIGRGVIHYYLPTTAFWRPLVDNFGYSLGFLIVILGRQQLFTENTLTVILPLLTHFDKRTTLRVLRLWGIVLLGNFVGAFLLATLVAQTLLFPPGIRDVFTQLSQQAFEGGFGLLLLRGIFAGWLIALMVWLLPASENMRLHIIVFVTYIIGVAAFAHVIVDAVSAFYLVSLGKVSFWYALGAYLLPILLGNIIGGVTLVAVLNYGQVATEASKKEKGEQKEDKQ</sequence>
<comment type="caution">
    <text evidence="6">The sequence shown here is derived from an EMBL/GenBank/DDBJ whole genome shotgun (WGS) entry which is preliminary data.</text>
</comment>
<proteinExistence type="predicted"/>
<reference evidence="6 7" key="1">
    <citation type="submission" date="2023-02" db="EMBL/GenBank/DDBJ databases">
        <title>Dictyobacter halimunensis sp. nov., a new member of the class Ktedonobacteria from forest soil in a geothermal area.</title>
        <authorList>
            <person name="Rachmania M.K."/>
            <person name="Ningsih F."/>
            <person name="Sakai Y."/>
            <person name="Yabe S."/>
            <person name="Yokota A."/>
            <person name="Sjamsuridzal W."/>
        </authorList>
    </citation>
    <scope>NUCLEOTIDE SEQUENCE [LARGE SCALE GENOMIC DNA]</scope>
    <source>
        <strain evidence="6 7">S3.2.2.5</strain>
    </source>
</reference>
<dbReference type="InterPro" id="IPR023271">
    <property type="entry name" value="Aquaporin-like"/>
</dbReference>
<evidence type="ECO:0000256" key="4">
    <source>
        <dbReference type="ARBA" id="ARBA00023136"/>
    </source>
</evidence>
<dbReference type="PANTHER" id="PTHR30520">
    <property type="entry name" value="FORMATE TRANSPORTER-RELATED"/>
    <property type="match status" value="1"/>
</dbReference>
<feature type="transmembrane region" description="Helical" evidence="5">
    <location>
        <begin position="257"/>
        <end position="286"/>
    </location>
</feature>
<gene>
    <name evidence="6" type="ORF">KDH_36300</name>
</gene>
<feature type="transmembrane region" description="Helical" evidence="5">
    <location>
        <begin position="193"/>
        <end position="214"/>
    </location>
</feature>
<dbReference type="Gene3D" id="1.20.1080.10">
    <property type="entry name" value="Glycerol uptake facilitator protein"/>
    <property type="match status" value="1"/>
</dbReference>
<protein>
    <recommendedName>
        <fullName evidence="8">Transporter</fullName>
    </recommendedName>
</protein>
<dbReference type="InterPro" id="IPR000292">
    <property type="entry name" value="For/NO2_transpt"/>
</dbReference>